<dbReference type="AlphaFoldDB" id="A0A0P1FFR1"/>
<dbReference type="SUPFAM" id="SSF47090">
    <property type="entry name" value="PGBD-like"/>
    <property type="match status" value="1"/>
</dbReference>
<dbReference type="RefSeq" id="WP_058263355.1">
    <property type="nucleotide sequence ID" value="NZ_CP051181.1"/>
</dbReference>
<accession>A0A0P1FFR1</accession>
<dbReference type="InterPro" id="IPR002477">
    <property type="entry name" value="Peptidoglycan-bd-like"/>
</dbReference>
<evidence type="ECO:0000313" key="2">
    <source>
        <dbReference type="EMBL" id="CUH66795.1"/>
    </source>
</evidence>
<feature type="domain" description="Peptidoglycan binding-like" evidence="1">
    <location>
        <begin position="6"/>
        <end position="59"/>
    </location>
</feature>
<dbReference type="STRING" id="53501.SAMN04488043_105180"/>
<proteinExistence type="predicted"/>
<name>A0A0P1FFR1_THAGE</name>
<gene>
    <name evidence="2" type="ORF">TG4357_02643</name>
</gene>
<dbReference type="InterPro" id="IPR036365">
    <property type="entry name" value="PGBD-like_sf"/>
</dbReference>
<protein>
    <submittedName>
        <fullName evidence="2">Putative peptidoglycan binding domain protein</fullName>
    </submittedName>
</protein>
<dbReference type="Pfam" id="PF01471">
    <property type="entry name" value="PG_binding_1"/>
    <property type="match status" value="1"/>
</dbReference>
<evidence type="ECO:0000313" key="3">
    <source>
        <dbReference type="Proteomes" id="UP000051587"/>
    </source>
</evidence>
<dbReference type="EMBL" id="CYSA01000025">
    <property type="protein sequence ID" value="CUH66795.1"/>
    <property type="molecule type" value="Genomic_DNA"/>
</dbReference>
<dbReference type="InterPro" id="IPR036366">
    <property type="entry name" value="PGBDSf"/>
</dbReference>
<keyword evidence="3" id="KW-1185">Reference proteome</keyword>
<reference evidence="2 3" key="1">
    <citation type="submission" date="2015-09" db="EMBL/GenBank/DDBJ databases">
        <authorList>
            <consortium name="Swine Surveillance"/>
        </authorList>
    </citation>
    <scope>NUCLEOTIDE SEQUENCE [LARGE SCALE GENOMIC DNA]</scope>
    <source>
        <strain evidence="2 3">CECT 4357</strain>
    </source>
</reference>
<dbReference type="Proteomes" id="UP000051587">
    <property type="component" value="Unassembled WGS sequence"/>
</dbReference>
<evidence type="ECO:0000259" key="1">
    <source>
        <dbReference type="Pfam" id="PF01471"/>
    </source>
</evidence>
<dbReference type="Gene3D" id="1.10.101.10">
    <property type="entry name" value="PGBD-like superfamily/PGBD"/>
    <property type="match status" value="1"/>
</dbReference>
<organism evidence="2 3">
    <name type="scientific">Thalassovita gelatinovora</name>
    <name type="common">Thalassobius gelatinovorus</name>
    <dbReference type="NCBI Taxonomy" id="53501"/>
    <lineage>
        <taxon>Bacteria</taxon>
        <taxon>Pseudomonadati</taxon>
        <taxon>Pseudomonadota</taxon>
        <taxon>Alphaproteobacteria</taxon>
        <taxon>Rhodobacterales</taxon>
        <taxon>Roseobacteraceae</taxon>
        <taxon>Thalassovita</taxon>
    </lineage>
</organism>
<dbReference type="OrthoDB" id="5395100at2"/>
<sequence>MSQTFDVRWLQRALKTLGFNPGPIDGIKGPKTDAAIVAFKRRIGFRQRPYVGPITLAALQGAVVEAMPTRFGPDTAPEPPWLVEISKFIGLHEVRDNAAVRAWLRSDGATLGDPAQFPWCGDAAATALKKALPDEAWPDRLDANPYWARNFTGFGIACRDVYGAVFVFSRGKGGHVGFAIGRSADGSRYRIRGGNQGDMIRDSWMAASRVLARRWPATWPAAYQRPLPVLDASGAVLSVNEA</sequence>